<dbReference type="Gene3D" id="3.90.280.10">
    <property type="entry name" value="PEBP-like"/>
    <property type="match status" value="1"/>
</dbReference>
<gene>
    <name evidence="2" type="ORF">Lstg_3351</name>
    <name evidence="3" type="ORF">NCTC11991_00346</name>
</gene>
<dbReference type="Proteomes" id="UP000054820">
    <property type="component" value="Unassembled WGS sequence"/>
</dbReference>
<feature type="chain" id="PRO_5016682235" evidence="1">
    <location>
        <begin position="22"/>
        <end position="185"/>
    </location>
</feature>
<dbReference type="NCBIfam" id="TIGR00481">
    <property type="entry name" value="YbhB/YbcL family Raf kinase inhibitor-like protein"/>
    <property type="match status" value="1"/>
</dbReference>
<dbReference type="EMBL" id="UGOY01000001">
    <property type="protein sequence ID" value="STY21777.1"/>
    <property type="molecule type" value="Genomic_DNA"/>
</dbReference>
<dbReference type="SUPFAM" id="SSF49777">
    <property type="entry name" value="PEBP-like"/>
    <property type="match status" value="1"/>
</dbReference>
<dbReference type="STRING" id="460.Lstg_3351"/>
<dbReference type="InterPro" id="IPR036610">
    <property type="entry name" value="PEBP-like_sf"/>
</dbReference>
<dbReference type="Proteomes" id="UP000255110">
    <property type="component" value="Unassembled WGS sequence"/>
</dbReference>
<dbReference type="EMBL" id="LNYZ01000043">
    <property type="protein sequence ID" value="KTD69910.1"/>
    <property type="molecule type" value="Genomic_DNA"/>
</dbReference>
<evidence type="ECO:0000313" key="3">
    <source>
        <dbReference type="EMBL" id="STY21777.1"/>
    </source>
</evidence>
<dbReference type="InterPro" id="IPR008914">
    <property type="entry name" value="PEBP"/>
</dbReference>
<dbReference type="OrthoDB" id="9797506at2"/>
<dbReference type="PANTHER" id="PTHR30289">
    <property type="entry name" value="UNCHARACTERIZED PROTEIN YBCL-RELATED"/>
    <property type="match status" value="1"/>
</dbReference>
<dbReference type="PANTHER" id="PTHR30289:SF1">
    <property type="entry name" value="PEBP (PHOSPHATIDYLETHANOLAMINE-BINDING PROTEIN) FAMILY PROTEIN"/>
    <property type="match status" value="1"/>
</dbReference>
<proteinExistence type="predicted"/>
<dbReference type="InterPro" id="IPR005247">
    <property type="entry name" value="YbhB_YbcL/LppC-like"/>
</dbReference>
<protein>
    <submittedName>
        <fullName evidence="3">Phosphatidylethanolamine-binding protein</fullName>
    </submittedName>
</protein>
<reference evidence="2 4" key="1">
    <citation type="submission" date="2015-11" db="EMBL/GenBank/DDBJ databases">
        <title>Genomic analysis of 38 Legionella species identifies large and diverse effector repertoires.</title>
        <authorList>
            <person name="Burstein D."/>
            <person name="Amaro F."/>
            <person name="Zusman T."/>
            <person name="Lifshitz Z."/>
            <person name="Cohen O."/>
            <person name="Gilbert J.A."/>
            <person name="Pupko T."/>
            <person name="Shuman H.A."/>
            <person name="Segal G."/>
        </authorList>
    </citation>
    <scope>NUCLEOTIDE SEQUENCE [LARGE SCALE GENOMIC DNA]</scope>
    <source>
        <strain evidence="2 4">SC-18-C9</strain>
    </source>
</reference>
<keyword evidence="1" id="KW-0732">Signal</keyword>
<dbReference type="Pfam" id="PF01161">
    <property type="entry name" value="PBP"/>
    <property type="match status" value="1"/>
</dbReference>
<sequence length="185" mass="19912">MKKYSLLLLLALSFFHCSSFANTFTIESSSFKMNSMIPDQYTCNGLDQSPPLSWYNIPPNTQSLALVVDDPDATGGTWTHWIVIDIPPTTKELGAGGPIPPGAANAKNSWGGLGYRGPCPPPLGGVHTYHFKLYALDTVLNLGDGTTRDIVLDKMTGHVIGTAELVGLYQNFKSNAPAQNNSPTQ</sequence>
<name>A0A378L4Z9_9GAMM</name>
<accession>A0A378L4Z9</accession>
<evidence type="ECO:0000313" key="4">
    <source>
        <dbReference type="Proteomes" id="UP000054820"/>
    </source>
</evidence>
<feature type="signal peptide" evidence="1">
    <location>
        <begin position="1"/>
        <end position="21"/>
    </location>
</feature>
<evidence type="ECO:0000256" key="1">
    <source>
        <dbReference type="SAM" id="SignalP"/>
    </source>
</evidence>
<evidence type="ECO:0000313" key="5">
    <source>
        <dbReference type="Proteomes" id="UP000255110"/>
    </source>
</evidence>
<dbReference type="AlphaFoldDB" id="A0A378L4Z9"/>
<evidence type="ECO:0000313" key="2">
    <source>
        <dbReference type="EMBL" id="KTD69910.1"/>
    </source>
</evidence>
<dbReference type="CDD" id="cd00865">
    <property type="entry name" value="PEBP_bact_arch"/>
    <property type="match status" value="1"/>
</dbReference>
<organism evidence="3 5">
    <name type="scientific">Legionella steigerwaltii</name>
    <dbReference type="NCBI Taxonomy" id="460"/>
    <lineage>
        <taxon>Bacteria</taxon>
        <taxon>Pseudomonadati</taxon>
        <taxon>Pseudomonadota</taxon>
        <taxon>Gammaproteobacteria</taxon>
        <taxon>Legionellales</taxon>
        <taxon>Legionellaceae</taxon>
        <taxon>Legionella</taxon>
    </lineage>
</organism>
<reference evidence="3 5" key="2">
    <citation type="submission" date="2018-06" db="EMBL/GenBank/DDBJ databases">
        <authorList>
            <consortium name="Pathogen Informatics"/>
            <person name="Doyle S."/>
        </authorList>
    </citation>
    <scope>NUCLEOTIDE SEQUENCE [LARGE SCALE GENOMIC DNA]</scope>
    <source>
        <strain evidence="3 5">NCTC11991</strain>
    </source>
</reference>
<dbReference type="RefSeq" id="WP_058478785.1">
    <property type="nucleotide sequence ID" value="NZ_CAAAIO010000033.1"/>
</dbReference>
<keyword evidence="4" id="KW-1185">Reference proteome</keyword>